<evidence type="ECO:0000256" key="1">
    <source>
        <dbReference type="SAM" id="MobiDB-lite"/>
    </source>
</evidence>
<proteinExistence type="predicted"/>
<keyword evidence="3" id="KW-1185">Reference proteome</keyword>
<dbReference type="EMBL" id="BAAASK010000009">
    <property type="protein sequence ID" value="GAA2685052.1"/>
    <property type="molecule type" value="Genomic_DNA"/>
</dbReference>
<feature type="compositionally biased region" description="Polar residues" evidence="1">
    <location>
        <begin position="16"/>
        <end position="28"/>
    </location>
</feature>
<gene>
    <name evidence="2" type="ORF">GCM10010310_36610</name>
</gene>
<dbReference type="Proteomes" id="UP001499989">
    <property type="component" value="Unassembled WGS sequence"/>
</dbReference>
<reference evidence="2 3" key="1">
    <citation type="journal article" date="2019" name="Int. J. Syst. Evol. Microbiol.">
        <title>The Global Catalogue of Microorganisms (GCM) 10K type strain sequencing project: providing services to taxonomists for standard genome sequencing and annotation.</title>
        <authorList>
            <consortium name="The Broad Institute Genomics Platform"/>
            <consortium name="The Broad Institute Genome Sequencing Center for Infectious Disease"/>
            <person name="Wu L."/>
            <person name="Ma J."/>
        </authorList>
    </citation>
    <scope>NUCLEOTIDE SEQUENCE [LARGE SCALE GENOMIC DNA]</scope>
    <source>
        <strain evidence="2 3">JCM 4531</strain>
    </source>
</reference>
<accession>A0ABN3SSY1</accession>
<sequence length="63" mass="6487">MPMKAGSVLAYEPTHSMATNGATRQNPMTTRTGVTTGSLLTSVSSGMRGSVPSLITSCSAHEM</sequence>
<comment type="caution">
    <text evidence="2">The sequence shown here is derived from an EMBL/GenBank/DDBJ whole genome shotgun (WGS) entry which is preliminary data.</text>
</comment>
<evidence type="ECO:0000313" key="2">
    <source>
        <dbReference type="EMBL" id="GAA2685052.1"/>
    </source>
</evidence>
<evidence type="ECO:0000313" key="3">
    <source>
        <dbReference type="Proteomes" id="UP001499989"/>
    </source>
</evidence>
<protein>
    <submittedName>
        <fullName evidence="2">Uncharacterized protein</fullName>
    </submittedName>
</protein>
<feature type="region of interest" description="Disordered" evidence="1">
    <location>
        <begin position="1"/>
        <end position="35"/>
    </location>
</feature>
<organism evidence="2 3">
    <name type="scientific">Streptomyces violaceolatus</name>
    <dbReference type="NCBI Taxonomy" id="67378"/>
    <lineage>
        <taxon>Bacteria</taxon>
        <taxon>Bacillati</taxon>
        <taxon>Actinomycetota</taxon>
        <taxon>Actinomycetes</taxon>
        <taxon>Kitasatosporales</taxon>
        <taxon>Streptomycetaceae</taxon>
        <taxon>Streptomyces</taxon>
        <taxon>Streptomyces violaceoruber group</taxon>
    </lineage>
</organism>
<name>A0ABN3SSY1_9ACTN</name>